<evidence type="ECO:0000313" key="2">
    <source>
        <dbReference type="Proteomes" id="UP000001660"/>
    </source>
</evidence>
<evidence type="ECO:0000313" key="1">
    <source>
        <dbReference type="EMBL" id="CBK41105.1"/>
    </source>
</evidence>
<proteinExistence type="predicted"/>
<name>D8PCZ6_9BACT</name>
<dbReference type="AlphaFoldDB" id="D8PCZ6"/>
<accession>D8PCZ6</accession>
<dbReference type="Proteomes" id="UP000001660">
    <property type="component" value="Chromosome"/>
</dbReference>
<dbReference type="HOGENOM" id="CLU_3248820_0_0_0"/>
<keyword evidence="2" id="KW-1185">Reference proteome</keyword>
<dbReference type="EMBL" id="FP929003">
    <property type="protein sequence ID" value="CBK41105.1"/>
    <property type="molecule type" value="Genomic_DNA"/>
</dbReference>
<dbReference type="KEGG" id="nde:NIDE1355"/>
<protein>
    <submittedName>
        <fullName evidence="1">Uncharacterized protein</fullName>
    </submittedName>
</protein>
<sequence>MLLRSLMVDIQRNHFTVALGHEAGHKSISPGAFRGSTANEAQ</sequence>
<organism evidence="1 2">
    <name type="scientific">Nitrospira defluvii</name>
    <dbReference type="NCBI Taxonomy" id="330214"/>
    <lineage>
        <taxon>Bacteria</taxon>
        <taxon>Pseudomonadati</taxon>
        <taxon>Nitrospirota</taxon>
        <taxon>Nitrospiria</taxon>
        <taxon>Nitrospirales</taxon>
        <taxon>Nitrospiraceae</taxon>
        <taxon>Nitrospira</taxon>
    </lineage>
</organism>
<reference evidence="1 2" key="1">
    <citation type="journal article" date="2010" name="Proc. Natl. Acad. Sci. U.S.A.">
        <title>A Nitrospira metagenome illuminates the physiology and evolution of globally important nitrite-oxidizing bacteria.</title>
        <authorList>
            <person name="Lucker S."/>
            <person name="Wagner M."/>
            <person name="Maixner F."/>
            <person name="Pelletier E."/>
            <person name="Koch H."/>
            <person name="Vacherie B."/>
            <person name="Rattei T."/>
            <person name="Sinninghe Damste J."/>
            <person name="Spieck E."/>
            <person name="Le Paslier D."/>
            <person name="Daims H."/>
        </authorList>
    </citation>
    <scope>NUCLEOTIDE SEQUENCE [LARGE SCALE GENOMIC DNA]</scope>
</reference>
<gene>
    <name evidence="1" type="ORF">NIDE1355</name>
</gene>